<gene>
    <name evidence="8" type="ORF">ILEXP_LOCUS15019</name>
</gene>
<feature type="domain" description="C3H1-type" evidence="7">
    <location>
        <begin position="141"/>
        <end position="169"/>
    </location>
</feature>
<dbReference type="AlphaFoldDB" id="A0ABC8RQ92"/>
<dbReference type="InterPro" id="IPR036855">
    <property type="entry name" value="Znf_CCCH_sf"/>
</dbReference>
<feature type="zinc finger region" description="C3H1-type" evidence="5">
    <location>
        <begin position="224"/>
        <end position="252"/>
    </location>
</feature>
<dbReference type="InterPro" id="IPR000571">
    <property type="entry name" value="Znf_CCCH"/>
</dbReference>
<dbReference type="InterPro" id="IPR045877">
    <property type="entry name" value="ZFP36-like"/>
</dbReference>
<evidence type="ECO:0000256" key="6">
    <source>
        <dbReference type="SAM" id="MobiDB-lite"/>
    </source>
</evidence>
<evidence type="ECO:0000256" key="3">
    <source>
        <dbReference type="ARBA" id="ARBA00022771"/>
    </source>
</evidence>
<protein>
    <recommendedName>
        <fullName evidence="7">C3H1-type domain-containing protein</fullName>
    </recommendedName>
</protein>
<dbReference type="PANTHER" id="PTHR12547">
    <property type="entry name" value="CCCH ZINC FINGER/TIS11-RELATED"/>
    <property type="match status" value="1"/>
</dbReference>
<feature type="domain" description="C3H1-type" evidence="7">
    <location>
        <begin position="224"/>
        <end position="252"/>
    </location>
</feature>
<evidence type="ECO:0000256" key="4">
    <source>
        <dbReference type="ARBA" id="ARBA00022833"/>
    </source>
</evidence>
<dbReference type="EMBL" id="CAUOFW020001647">
    <property type="protein sequence ID" value="CAK9147140.1"/>
    <property type="molecule type" value="Genomic_DNA"/>
</dbReference>
<keyword evidence="4 5" id="KW-0862">Zinc</keyword>
<evidence type="ECO:0000256" key="1">
    <source>
        <dbReference type="ARBA" id="ARBA00022723"/>
    </source>
</evidence>
<dbReference type="SMART" id="SM00356">
    <property type="entry name" value="ZnF_C3H1"/>
    <property type="match status" value="3"/>
</dbReference>
<organism evidence="8 9">
    <name type="scientific">Ilex paraguariensis</name>
    <name type="common">yerba mate</name>
    <dbReference type="NCBI Taxonomy" id="185542"/>
    <lineage>
        <taxon>Eukaryota</taxon>
        <taxon>Viridiplantae</taxon>
        <taxon>Streptophyta</taxon>
        <taxon>Embryophyta</taxon>
        <taxon>Tracheophyta</taxon>
        <taxon>Spermatophyta</taxon>
        <taxon>Magnoliopsida</taxon>
        <taxon>eudicotyledons</taxon>
        <taxon>Gunneridae</taxon>
        <taxon>Pentapetalae</taxon>
        <taxon>asterids</taxon>
        <taxon>campanulids</taxon>
        <taxon>Aquifoliales</taxon>
        <taxon>Aquifoliaceae</taxon>
        <taxon>Ilex</taxon>
    </lineage>
</organism>
<keyword evidence="2" id="KW-0677">Repeat</keyword>
<reference evidence="8 9" key="1">
    <citation type="submission" date="2024-02" db="EMBL/GenBank/DDBJ databases">
        <authorList>
            <person name="Vignale AGUSTIN F."/>
            <person name="Sosa J E."/>
            <person name="Modenutti C."/>
        </authorList>
    </citation>
    <scope>NUCLEOTIDE SEQUENCE [LARGE SCALE GENOMIC DNA]</scope>
</reference>
<accession>A0ABC8RQ92</accession>
<dbReference type="GO" id="GO:0008270">
    <property type="term" value="F:zinc ion binding"/>
    <property type="evidence" value="ECO:0007669"/>
    <property type="project" value="UniProtKB-KW"/>
</dbReference>
<dbReference type="Pfam" id="PF00642">
    <property type="entry name" value="zf-CCCH"/>
    <property type="match status" value="1"/>
</dbReference>
<comment type="caution">
    <text evidence="8">The sequence shown here is derived from an EMBL/GenBank/DDBJ whole genome shotgun (WGS) entry which is preliminary data.</text>
</comment>
<evidence type="ECO:0000259" key="7">
    <source>
        <dbReference type="PROSITE" id="PS50103"/>
    </source>
</evidence>
<feature type="domain" description="C3H1-type" evidence="7">
    <location>
        <begin position="85"/>
        <end position="112"/>
    </location>
</feature>
<dbReference type="Proteomes" id="UP001642360">
    <property type="component" value="Unassembled WGS sequence"/>
</dbReference>
<dbReference type="InterPro" id="IPR041367">
    <property type="entry name" value="Znf-CCCH_4"/>
</dbReference>
<evidence type="ECO:0000256" key="2">
    <source>
        <dbReference type="ARBA" id="ARBA00022737"/>
    </source>
</evidence>
<dbReference type="Pfam" id="PF25427">
    <property type="entry name" value="zf-CCCH_UNK"/>
    <property type="match status" value="1"/>
</dbReference>
<sequence>MSFPDPPPPPYMPLPFVDSNVAGFWPQPPMEDEHPNSHSQFDHAASFKRRRNFESNPENSAPFPAMNPRMNPSFLPGSRGTSRIFFKTRMCAKFLDRNCPNGEHCTFAHGAEDLRDPPLNWQELVREKDRLGDWNDDQRIIHRMKICKKFYNGEECPYGENCNFLHESPSKFMTDTESPRESSAISIATTGATMGHQDGFDQPESNKHLNPTSDAFRVNMKPGFRKTRLCTKWETTGQCHFGERCHFAHGQSELQVPSGLIEAEMMMNIGSIPTKPLSVPATDAAPINKGIGAPTKEGEDKWKTTKKINRIYADWIDDLTPPQSLPSENF</sequence>
<dbReference type="GO" id="GO:0051252">
    <property type="term" value="P:regulation of RNA metabolic process"/>
    <property type="evidence" value="ECO:0007669"/>
    <property type="project" value="UniProtKB-ARBA"/>
</dbReference>
<evidence type="ECO:0000313" key="9">
    <source>
        <dbReference type="Proteomes" id="UP001642360"/>
    </source>
</evidence>
<dbReference type="GO" id="GO:0010468">
    <property type="term" value="P:regulation of gene expression"/>
    <property type="evidence" value="ECO:0007669"/>
    <property type="project" value="UniProtKB-ARBA"/>
</dbReference>
<keyword evidence="1 5" id="KW-0479">Metal-binding</keyword>
<dbReference type="PANTHER" id="PTHR12547:SF121">
    <property type="entry name" value="ZINC FINGER CCCH DOMAIN-CONTAINING PROTEIN 39"/>
    <property type="match status" value="1"/>
</dbReference>
<keyword evidence="9" id="KW-1185">Reference proteome</keyword>
<feature type="region of interest" description="Disordered" evidence="6">
    <location>
        <begin position="26"/>
        <end position="45"/>
    </location>
</feature>
<dbReference type="Gene3D" id="4.10.1000.10">
    <property type="entry name" value="Zinc finger, CCCH-type"/>
    <property type="match status" value="3"/>
</dbReference>
<feature type="zinc finger region" description="C3H1-type" evidence="5">
    <location>
        <begin position="141"/>
        <end position="169"/>
    </location>
</feature>
<dbReference type="PROSITE" id="PS50103">
    <property type="entry name" value="ZF_C3H1"/>
    <property type="match status" value="3"/>
</dbReference>
<evidence type="ECO:0000256" key="5">
    <source>
        <dbReference type="PROSITE-ProRule" id="PRU00723"/>
    </source>
</evidence>
<dbReference type="Pfam" id="PF18044">
    <property type="entry name" value="zf-CCCH_4"/>
    <property type="match status" value="1"/>
</dbReference>
<dbReference type="FunFam" id="4.10.1000.10:FF:000003">
    <property type="entry name" value="Zinc finger CCCH domain-containing protein"/>
    <property type="match status" value="1"/>
</dbReference>
<keyword evidence="3 5" id="KW-0863">Zinc-finger</keyword>
<evidence type="ECO:0000313" key="8">
    <source>
        <dbReference type="EMBL" id="CAK9147140.1"/>
    </source>
</evidence>
<feature type="zinc finger region" description="C3H1-type" evidence="5">
    <location>
        <begin position="85"/>
        <end position="112"/>
    </location>
</feature>
<dbReference type="SUPFAM" id="SSF90229">
    <property type="entry name" value="CCCH zinc finger"/>
    <property type="match status" value="3"/>
</dbReference>
<feature type="region of interest" description="Disordered" evidence="6">
    <location>
        <begin position="51"/>
        <end position="71"/>
    </location>
</feature>
<proteinExistence type="predicted"/>
<name>A0ABC8RQ92_9AQUA</name>